<dbReference type="PANTHER" id="PTHR23131:SF4">
    <property type="entry name" value="METALLO-BETA-LACTAMASE SUPERFAMILY POTEIN"/>
    <property type="match status" value="1"/>
</dbReference>
<feature type="domain" description="Metallo-beta-lactamase" evidence="1">
    <location>
        <begin position="22"/>
        <end position="226"/>
    </location>
</feature>
<proteinExistence type="predicted"/>
<sequence length="314" mass="35648">MITEPEEGIFRVAIPVPLPLRFVYSYVITLPQGVLVVDLGMDTPEARDVWQRASETLGLRPGRVWGIVITHFHPDHIGLSSFAQALWECPVMMLEEEKDTAYQVFTEHLSFSSFFTQHGLPATDVHVLDEERTWAQGVKLPAVIQGLHANTYLGDLQVIEQKGHTDHQLVLYWPSRELLFTGDQVLDRITPNISFWPDADPDPLASYLTSLKTLQTLPVKLALPAHEALIVALSDRIDEIVAHHHERAQQVLTRISQPHTAYEVAQSLFRRPLTPSQWRFALSETLAHLEYLRLRGQVTCITTDSVTRYVRLTP</sequence>
<dbReference type="InterPro" id="IPR048933">
    <property type="entry name" value="B_lactamase-like_C"/>
</dbReference>
<evidence type="ECO:0000313" key="3">
    <source>
        <dbReference type="Proteomes" id="UP000325292"/>
    </source>
</evidence>
<evidence type="ECO:0000259" key="1">
    <source>
        <dbReference type="SMART" id="SM00849"/>
    </source>
</evidence>
<dbReference type="EMBL" id="CP019454">
    <property type="protein sequence ID" value="AUW95317.1"/>
    <property type="molecule type" value="Genomic_DNA"/>
</dbReference>
<dbReference type="SMART" id="SM00849">
    <property type="entry name" value="Lactamase_B"/>
    <property type="match status" value="1"/>
</dbReference>
<dbReference type="Gene3D" id="1.10.10.10">
    <property type="entry name" value="Winged helix-like DNA-binding domain superfamily/Winged helix DNA-binding domain"/>
    <property type="match status" value="1"/>
</dbReference>
<evidence type="ECO:0000313" key="2">
    <source>
        <dbReference type="EMBL" id="AUW95317.1"/>
    </source>
</evidence>
<organism evidence="2 3">
    <name type="scientific">Sulfobacillus thermotolerans</name>
    <dbReference type="NCBI Taxonomy" id="338644"/>
    <lineage>
        <taxon>Bacteria</taxon>
        <taxon>Bacillati</taxon>
        <taxon>Bacillota</taxon>
        <taxon>Clostridia</taxon>
        <taxon>Eubacteriales</taxon>
        <taxon>Clostridiales Family XVII. Incertae Sedis</taxon>
        <taxon>Sulfobacillus</taxon>
    </lineage>
</organism>
<dbReference type="PANTHER" id="PTHR23131">
    <property type="entry name" value="ENDORIBONUCLEASE LACTB2"/>
    <property type="match status" value="1"/>
</dbReference>
<keyword evidence="3" id="KW-1185">Reference proteome</keyword>
<dbReference type="InterPro" id="IPR036866">
    <property type="entry name" value="RibonucZ/Hydroxyglut_hydro"/>
</dbReference>
<dbReference type="Pfam" id="PF21221">
    <property type="entry name" value="B_lactamase-like_C"/>
    <property type="match status" value="1"/>
</dbReference>
<dbReference type="SUPFAM" id="SSF56281">
    <property type="entry name" value="Metallo-hydrolase/oxidoreductase"/>
    <property type="match status" value="1"/>
</dbReference>
<dbReference type="Pfam" id="PF00753">
    <property type="entry name" value="Lactamase_B"/>
    <property type="match status" value="1"/>
</dbReference>
<dbReference type="Proteomes" id="UP000325292">
    <property type="component" value="Chromosome"/>
</dbReference>
<dbReference type="InterPro" id="IPR050662">
    <property type="entry name" value="Sec-metab_biosynth-thioest"/>
</dbReference>
<dbReference type="Gene3D" id="3.60.15.10">
    <property type="entry name" value="Ribonuclease Z/Hydroxyacylglutathione hydrolase-like"/>
    <property type="match status" value="1"/>
</dbReference>
<dbReference type="InterPro" id="IPR036388">
    <property type="entry name" value="WH-like_DNA-bd_sf"/>
</dbReference>
<dbReference type="InterPro" id="IPR001279">
    <property type="entry name" value="Metallo-B-lactamas"/>
</dbReference>
<gene>
    <name evidence="2" type="ORF">BXT84_00415</name>
</gene>
<accession>A0ABN5H3N2</accession>
<name>A0ABN5H3N2_9FIRM</name>
<protein>
    <recommendedName>
        <fullName evidence="1">Metallo-beta-lactamase domain-containing protein</fullName>
    </recommendedName>
</protein>
<reference evidence="2 3" key="1">
    <citation type="journal article" date="2019" name="Sci. Rep.">
        <title>Sulfobacillus thermotolerans: new insights into resistance and metabolic capacities of acidophilic chemolithotrophs.</title>
        <authorList>
            <person name="Panyushkina A.E."/>
            <person name="Babenko V.V."/>
            <person name="Nikitina A.S."/>
            <person name="Selezneva O.V."/>
            <person name="Tsaplina I.A."/>
            <person name="Letarova M.A."/>
            <person name="Kostryukova E.S."/>
            <person name="Letarov A.V."/>
        </authorList>
    </citation>
    <scope>NUCLEOTIDE SEQUENCE [LARGE SCALE GENOMIC DNA]</scope>
    <source>
        <strain evidence="2 3">Kr1</strain>
    </source>
</reference>